<reference evidence="2" key="1">
    <citation type="journal article" date="2022" name="Front. Genet.">
        <title>Chromosome-Scale Assembly of the Dendrobium nobile Genome Provides Insights Into the Molecular Mechanism of the Biosynthesis of the Medicinal Active Ingredient of Dendrobium.</title>
        <authorList>
            <person name="Xu Q."/>
            <person name="Niu S.-C."/>
            <person name="Li K.-L."/>
            <person name="Zheng P.-J."/>
            <person name="Zhang X.-J."/>
            <person name="Jia Y."/>
            <person name="Liu Y."/>
            <person name="Niu Y.-X."/>
            <person name="Yu L.-H."/>
            <person name="Chen D.-F."/>
            <person name="Zhang G.-Q."/>
        </authorList>
    </citation>
    <scope>NUCLEOTIDE SEQUENCE</scope>
    <source>
        <tissue evidence="2">Leaf</tissue>
    </source>
</reference>
<sequence length="56" mass="5959">MLSIGASYGHVRVQQENLKNRIRKKGSTVEKIGKGSTTKIHPAGSSPAKKLAAGDR</sequence>
<evidence type="ECO:0000313" key="3">
    <source>
        <dbReference type="Proteomes" id="UP000829196"/>
    </source>
</evidence>
<dbReference type="Proteomes" id="UP000829196">
    <property type="component" value="Unassembled WGS sequence"/>
</dbReference>
<dbReference type="EMBL" id="JAGYWB010000017">
    <property type="protein sequence ID" value="KAI0495335.1"/>
    <property type="molecule type" value="Genomic_DNA"/>
</dbReference>
<organism evidence="2 3">
    <name type="scientific">Dendrobium nobile</name>
    <name type="common">Orchid</name>
    <dbReference type="NCBI Taxonomy" id="94219"/>
    <lineage>
        <taxon>Eukaryota</taxon>
        <taxon>Viridiplantae</taxon>
        <taxon>Streptophyta</taxon>
        <taxon>Embryophyta</taxon>
        <taxon>Tracheophyta</taxon>
        <taxon>Spermatophyta</taxon>
        <taxon>Magnoliopsida</taxon>
        <taxon>Liliopsida</taxon>
        <taxon>Asparagales</taxon>
        <taxon>Orchidaceae</taxon>
        <taxon>Epidendroideae</taxon>
        <taxon>Malaxideae</taxon>
        <taxon>Dendrobiinae</taxon>
        <taxon>Dendrobium</taxon>
    </lineage>
</organism>
<dbReference type="AlphaFoldDB" id="A0A8T3AM92"/>
<comment type="caution">
    <text evidence="2">The sequence shown here is derived from an EMBL/GenBank/DDBJ whole genome shotgun (WGS) entry which is preliminary data.</text>
</comment>
<dbReference type="SMR" id="A0A8T3AM92"/>
<evidence type="ECO:0000256" key="1">
    <source>
        <dbReference type="SAM" id="MobiDB-lite"/>
    </source>
</evidence>
<evidence type="ECO:0000313" key="2">
    <source>
        <dbReference type="EMBL" id="KAI0495335.1"/>
    </source>
</evidence>
<protein>
    <submittedName>
        <fullName evidence="2">Uncharacterized protein</fullName>
    </submittedName>
</protein>
<accession>A0A8T3AM92</accession>
<proteinExistence type="predicted"/>
<gene>
    <name evidence="2" type="ORF">KFK09_025485</name>
</gene>
<name>A0A8T3AM92_DENNO</name>
<feature type="region of interest" description="Disordered" evidence="1">
    <location>
        <begin position="23"/>
        <end position="56"/>
    </location>
</feature>
<keyword evidence="3" id="KW-1185">Reference proteome</keyword>